<dbReference type="InterPro" id="IPR008651">
    <property type="entry name" value="Uncharacterised_HicB"/>
</dbReference>
<proteinExistence type="predicted"/>
<protein>
    <submittedName>
        <fullName evidence="1">Toxin-antitoxin system HicB family antitoxin</fullName>
    </submittedName>
</protein>
<evidence type="ECO:0000313" key="2">
    <source>
        <dbReference type="Proteomes" id="UP000658720"/>
    </source>
</evidence>
<comment type="caution">
    <text evidence="1">The sequence shown here is derived from an EMBL/GenBank/DDBJ whole genome shotgun (WGS) entry which is preliminary data.</text>
</comment>
<accession>A0ABR9VR48</accession>
<name>A0ABR9VR48_9SYNC</name>
<sequence>MGTLTIRMPDDKHSRLKQLAESRGISVNKLVEELSTIALTEFDAYNRFRLMAARGNVTEGLRLLDKLDGLS</sequence>
<dbReference type="Proteomes" id="UP000658720">
    <property type="component" value="Unassembled WGS sequence"/>
</dbReference>
<dbReference type="EMBL" id="JADEVV010000019">
    <property type="protein sequence ID" value="MBE9253820.1"/>
    <property type="molecule type" value="Genomic_DNA"/>
</dbReference>
<organism evidence="1 2">
    <name type="scientific">Synechocystis salina LEGE 00031</name>
    <dbReference type="NCBI Taxonomy" id="1828736"/>
    <lineage>
        <taxon>Bacteria</taxon>
        <taxon>Bacillati</taxon>
        <taxon>Cyanobacteriota</taxon>
        <taxon>Cyanophyceae</taxon>
        <taxon>Synechococcales</taxon>
        <taxon>Merismopediaceae</taxon>
        <taxon>Synechocystis</taxon>
    </lineage>
</organism>
<keyword evidence="2" id="KW-1185">Reference proteome</keyword>
<dbReference type="Pfam" id="PF05534">
    <property type="entry name" value="HicB"/>
    <property type="match status" value="1"/>
</dbReference>
<evidence type="ECO:0000313" key="1">
    <source>
        <dbReference type="EMBL" id="MBE9253820.1"/>
    </source>
</evidence>
<gene>
    <name evidence="1" type="ORF">IQ217_08155</name>
</gene>
<dbReference type="SUPFAM" id="SSF47598">
    <property type="entry name" value="Ribbon-helix-helix"/>
    <property type="match status" value="1"/>
</dbReference>
<reference evidence="1 2" key="1">
    <citation type="submission" date="2020-10" db="EMBL/GenBank/DDBJ databases">
        <authorList>
            <person name="Castelo-Branco R."/>
            <person name="Eusebio N."/>
            <person name="Adriana R."/>
            <person name="Vieira A."/>
            <person name="Brugerolle De Fraissinette N."/>
            <person name="Rezende De Castro R."/>
            <person name="Schneider M.P."/>
            <person name="Vasconcelos V."/>
            <person name="Leao P.N."/>
        </authorList>
    </citation>
    <scope>NUCLEOTIDE SEQUENCE [LARGE SCALE GENOMIC DNA]</scope>
    <source>
        <strain evidence="1 2">LEGE 00031</strain>
    </source>
</reference>
<dbReference type="InterPro" id="IPR010985">
    <property type="entry name" value="Ribbon_hlx_hlx"/>
</dbReference>